<evidence type="ECO:0000313" key="2">
    <source>
        <dbReference type="EMBL" id="MFC3912366.1"/>
    </source>
</evidence>
<dbReference type="InterPro" id="IPR009875">
    <property type="entry name" value="PilZ_domain"/>
</dbReference>
<evidence type="ECO:0000259" key="1">
    <source>
        <dbReference type="Pfam" id="PF07238"/>
    </source>
</evidence>
<keyword evidence="3" id="KW-1185">Reference proteome</keyword>
<organism evidence="2 3">
    <name type="scientific">Pseudaeromonas sharmana</name>
    <dbReference type="NCBI Taxonomy" id="328412"/>
    <lineage>
        <taxon>Bacteria</taxon>
        <taxon>Pseudomonadati</taxon>
        <taxon>Pseudomonadota</taxon>
        <taxon>Gammaproteobacteria</taxon>
        <taxon>Aeromonadales</taxon>
        <taxon>Aeromonadaceae</taxon>
        <taxon>Pseudaeromonas</taxon>
    </lineage>
</organism>
<dbReference type="EMBL" id="JBHSAF010000001">
    <property type="protein sequence ID" value="MFC3912366.1"/>
    <property type="molecule type" value="Genomic_DNA"/>
</dbReference>
<evidence type="ECO:0000313" key="3">
    <source>
        <dbReference type="Proteomes" id="UP001595692"/>
    </source>
</evidence>
<comment type="caution">
    <text evidence="2">The sequence shown here is derived from an EMBL/GenBank/DDBJ whole genome shotgun (WGS) entry which is preliminary data.</text>
</comment>
<dbReference type="Proteomes" id="UP001595692">
    <property type="component" value="Unassembled WGS sequence"/>
</dbReference>
<sequence>MSEQFFSVEHGIPLNVEPLPADFVLPTLEALEQELPAPFRIAGAITHVDVGTARQLRSMGEEFGVLVEVINQQSAKINLLLGYLLSQMDEPSQRRITSRFGGSGMSFHDTNPWPPGSLLRIKLFLEDEASAIYCYGRIVACHPVPTGYQLDVEYVRLRHDDQELLVRASLHVQSRQLKLRAEQRANPTK</sequence>
<name>A0ABV8CKK5_9GAMM</name>
<protein>
    <submittedName>
        <fullName evidence="2">PilZ domain-containing protein</fullName>
    </submittedName>
</protein>
<dbReference type="RefSeq" id="WP_377150474.1">
    <property type="nucleotide sequence ID" value="NZ_JBHSAF010000001.1"/>
</dbReference>
<proteinExistence type="predicted"/>
<reference evidence="3" key="1">
    <citation type="journal article" date="2019" name="Int. J. Syst. Evol. Microbiol.">
        <title>The Global Catalogue of Microorganisms (GCM) 10K type strain sequencing project: providing services to taxonomists for standard genome sequencing and annotation.</title>
        <authorList>
            <consortium name="The Broad Institute Genomics Platform"/>
            <consortium name="The Broad Institute Genome Sequencing Center for Infectious Disease"/>
            <person name="Wu L."/>
            <person name="Ma J."/>
        </authorList>
    </citation>
    <scope>NUCLEOTIDE SEQUENCE [LARGE SCALE GENOMIC DNA]</scope>
    <source>
        <strain evidence="3">CCUG 54939</strain>
    </source>
</reference>
<gene>
    <name evidence="2" type="ORF">ACFOSS_02660</name>
</gene>
<accession>A0ABV8CKK5</accession>
<dbReference type="Pfam" id="PF07238">
    <property type="entry name" value="PilZ"/>
    <property type="match status" value="1"/>
</dbReference>
<feature type="domain" description="PilZ" evidence="1">
    <location>
        <begin position="96"/>
        <end position="168"/>
    </location>
</feature>